<dbReference type="InterPro" id="IPR001878">
    <property type="entry name" value="Znf_CCHC"/>
</dbReference>
<reference evidence="5" key="2">
    <citation type="submission" date="2025-08" db="UniProtKB">
        <authorList>
            <consortium name="RefSeq"/>
        </authorList>
    </citation>
    <scope>IDENTIFICATION</scope>
    <source>
        <tissue evidence="5">Leaf</tissue>
    </source>
</reference>
<dbReference type="AlphaFoldDB" id="A0A6P5G1Z0"/>
<dbReference type="GeneID" id="109720134"/>
<dbReference type="GO" id="GO:0003676">
    <property type="term" value="F:nucleic acid binding"/>
    <property type="evidence" value="ECO:0007669"/>
    <property type="project" value="InterPro"/>
</dbReference>
<keyword evidence="1" id="KW-0479">Metal-binding</keyword>
<accession>A0A6P5G1Z0</accession>
<gene>
    <name evidence="5" type="primary">LOC109720134</name>
</gene>
<sequence>MSTLIGVVLRQEEQIKELHELLTRQAAATAPVAARRVPTGMAMDSGAVAPDSVEMEAEEERALAALMTFKRFDPPVFDGENVDPWIVEMWIDSMKTLFEKLYTLERDKVPLAVHCLKQSAKVWWKSIRRNRSPSLYPMAWDEFRGLVFSAYFPDTERRKLQDRDRADWFLRGLRPEIYKRVQILKLATFAEVFDRALSAEYGEAFVREERESRRHERGGARPLSSGSGGQSSSRHHSRSSSTRSSSGCVICGGSHQARRCALRDGRCIRCGQPGYMRDECPQGESQALMLATAFSSLERLVDV</sequence>
<dbReference type="Gene3D" id="4.10.60.10">
    <property type="entry name" value="Zinc finger, CCHC-type"/>
    <property type="match status" value="1"/>
</dbReference>
<organism evidence="4 5">
    <name type="scientific">Ananas comosus</name>
    <name type="common">Pineapple</name>
    <name type="synonym">Ananas ananas</name>
    <dbReference type="NCBI Taxonomy" id="4615"/>
    <lineage>
        <taxon>Eukaryota</taxon>
        <taxon>Viridiplantae</taxon>
        <taxon>Streptophyta</taxon>
        <taxon>Embryophyta</taxon>
        <taxon>Tracheophyta</taxon>
        <taxon>Spermatophyta</taxon>
        <taxon>Magnoliopsida</taxon>
        <taxon>Liliopsida</taxon>
        <taxon>Poales</taxon>
        <taxon>Bromeliaceae</taxon>
        <taxon>Bromelioideae</taxon>
        <taxon>Ananas</taxon>
    </lineage>
</organism>
<dbReference type="Proteomes" id="UP000515123">
    <property type="component" value="Linkage group 14"/>
</dbReference>
<feature type="compositionally biased region" description="Basic and acidic residues" evidence="2">
    <location>
        <begin position="208"/>
        <end position="219"/>
    </location>
</feature>
<evidence type="ECO:0000256" key="1">
    <source>
        <dbReference type="PROSITE-ProRule" id="PRU00047"/>
    </source>
</evidence>
<reference evidence="4" key="1">
    <citation type="journal article" date="2015" name="Nat. Genet.">
        <title>The pineapple genome and the evolution of CAM photosynthesis.</title>
        <authorList>
            <person name="Ming R."/>
            <person name="VanBuren R."/>
            <person name="Wai C.M."/>
            <person name="Tang H."/>
            <person name="Schatz M.C."/>
            <person name="Bowers J.E."/>
            <person name="Lyons E."/>
            <person name="Wang M.L."/>
            <person name="Chen J."/>
            <person name="Biggers E."/>
            <person name="Zhang J."/>
            <person name="Huang L."/>
            <person name="Zhang L."/>
            <person name="Miao W."/>
            <person name="Zhang J."/>
            <person name="Ye Z."/>
            <person name="Miao C."/>
            <person name="Lin Z."/>
            <person name="Wang H."/>
            <person name="Zhou H."/>
            <person name="Yim W.C."/>
            <person name="Priest H.D."/>
            <person name="Zheng C."/>
            <person name="Woodhouse M."/>
            <person name="Edger P.P."/>
            <person name="Guyot R."/>
            <person name="Guo H.B."/>
            <person name="Guo H."/>
            <person name="Zheng G."/>
            <person name="Singh R."/>
            <person name="Sharma A."/>
            <person name="Min X."/>
            <person name="Zheng Y."/>
            <person name="Lee H."/>
            <person name="Gurtowski J."/>
            <person name="Sedlazeck F.J."/>
            <person name="Harkess A."/>
            <person name="McKain M.R."/>
            <person name="Liao Z."/>
            <person name="Fang J."/>
            <person name="Liu J."/>
            <person name="Zhang X."/>
            <person name="Zhang Q."/>
            <person name="Hu W."/>
            <person name="Qin Y."/>
            <person name="Wang K."/>
            <person name="Chen L.Y."/>
            <person name="Shirley N."/>
            <person name="Lin Y.R."/>
            <person name="Liu L.Y."/>
            <person name="Hernandez A.G."/>
            <person name="Wright C.L."/>
            <person name="Bulone V."/>
            <person name="Tuskan G.A."/>
            <person name="Heath K."/>
            <person name="Zee F."/>
            <person name="Moore P.H."/>
            <person name="Sunkar R."/>
            <person name="Leebens-Mack J.H."/>
            <person name="Mockler T."/>
            <person name="Bennetzen J.L."/>
            <person name="Freeling M."/>
            <person name="Sankoff D."/>
            <person name="Paterson A.H."/>
            <person name="Zhu X."/>
            <person name="Yang X."/>
            <person name="Smith J.A."/>
            <person name="Cushman J.C."/>
            <person name="Paull R.E."/>
            <person name="Yu Q."/>
        </authorList>
    </citation>
    <scope>NUCLEOTIDE SEQUENCE [LARGE SCALE GENOMIC DNA]</scope>
    <source>
        <strain evidence="4">cv. F153</strain>
    </source>
</reference>
<keyword evidence="4" id="KW-1185">Reference proteome</keyword>
<keyword evidence="1" id="KW-0863">Zinc-finger</keyword>
<dbReference type="GO" id="GO:0008270">
    <property type="term" value="F:zinc ion binding"/>
    <property type="evidence" value="ECO:0007669"/>
    <property type="project" value="UniProtKB-KW"/>
</dbReference>
<evidence type="ECO:0000313" key="5">
    <source>
        <dbReference type="RefSeq" id="XP_020102611.1"/>
    </source>
</evidence>
<evidence type="ECO:0000313" key="4">
    <source>
        <dbReference type="Proteomes" id="UP000515123"/>
    </source>
</evidence>
<proteinExistence type="predicted"/>
<protein>
    <submittedName>
        <fullName evidence="5">Uncharacterized protein LOC109720134</fullName>
    </submittedName>
</protein>
<feature type="region of interest" description="Disordered" evidence="2">
    <location>
        <begin position="208"/>
        <end position="248"/>
    </location>
</feature>
<dbReference type="OrthoDB" id="8068363at2759"/>
<dbReference type="PROSITE" id="PS50158">
    <property type="entry name" value="ZF_CCHC"/>
    <property type="match status" value="1"/>
</dbReference>
<feature type="domain" description="CCHC-type" evidence="3">
    <location>
        <begin position="266"/>
        <end position="282"/>
    </location>
</feature>
<dbReference type="RefSeq" id="XP_020102611.1">
    <property type="nucleotide sequence ID" value="XM_020247022.1"/>
</dbReference>
<evidence type="ECO:0000259" key="3">
    <source>
        <dbReference type="PROSITE" id="PS50158"/>
    </source>
</evidence>
<keyword evidence="1" id="KW-0862">Zinc</keyword>
<name>A0A6P5G1Z0_ANACO</name>
<dbReference type="PANTHER" id="PTHR34482">
    <property type="entry name" value="DNA DAMAGE-INDUCIBLE PROTEIN 1-LIKE"/>
    <property type="match status" value="1"/>
</dbReference>
<dbReference type="PANTHER" id="PTHR34482:SF49">
    <property type="entry name" value="RETROTRANSPOSON GAG DOMAIN-CONTAINING PROTEIN"/>
    <property type="match status" value="1"/>
</dbReference>
<evidence type="ECO:0000256" key="2">
    <source>
        <dbReference type="SAM" id="MobiDB-lite"/>
    </source>
</evidence>